<name>A0A542XAT8_9MICO</name>
<gene>
    <name evidence="8" type="ORF">FB554_1084</name>
</gene>
<feature type="domain" description="DUF202" evidence="7">
    <location>
        <begin position="20"/>
        <end position="86"/>
    </location>
</feature>
<proteinExistence type="predicted"/>
<evidence type="ECO:0000256" key="4">
    <source>
        <dbReference type="ARBA" id="ARBA00022989"/>
    </source>
</evidence>
<dbReference type="PANTHER" id="PTHR34187:SF2">
    <property type="entry name" value="DUF202 DOMAIN-CONTAINING PROTEIN"/>
    <property type="match status" value="1"/>
</dbReference>
<keyword evidence="2" id="KW-1003">Cell membrane</keyword>
<keyword evidence="5 6" id="KW-0472">Membrane</keyword>
<organism evidence="8 9">
    <name type="scientific">Barrientosiimonas humi</name>
    <dbReference type="NCBI Taxonomy" id="999931"/>
    <lineage>
        <taxon>Bacteria</taxon>
        <taxon>Bacillati</taxon>
        <taxon>Actinomycetota</taxon>
        <taxon>Actinomycetes</taxon>
        <taxon>Micrococcales</taxon>
        <taxon>Dermacoccaceae</taxon>
        <taxon>Barrientosiimonas</taxon>
    </lineage>
</organism>
<dbReference type="AlphaFoldDB" id="A0A542XAT8"/>
<protein>
    <submittedName>
        <fullName evidence="8">Putative membrane protein</fullName>
    </submittedName>
</protein>
<dbReference type="Pfam" id="PF02656">
    <property type="entry name" value="DUF202"/>
    <property type="match status" value="1"/>
</dbReference>
<dbReference type="InterPro" id="IPR003807">
    <property type="entry name" value="DUF202"/>
</dbReference>
<keyword evidence="3 6" id="KW-0812">Transmembrane</keyword>
<dbReference type="GO" id="GO:0005886">
    <property type="term" value="C:plasma membrane"/>
    <property type="evidence" value="ECO:0007669"/>
    <property type="project" value="UniProtKB-SubCell"/>
</dbReference>
<comment type="caution">
    <text evidence="8">The sequence shown here is derived from an EMBL/GenBank/DDBJ whole genome shotgun (WGS) entry which is preliminary data.</text>
</comment>
<feature type="transmembrane region" description="Helical" evidence="6">
    <location>
        <begin position="57"/>
        <end position="80"/>
    </location>
</feature>
<comment type="subcellular location">
    <subcellularLocation>
        <location evidence="1">Cell membrane</location>
        <topology evidence="1">Multi-pass membrane protein</topology>
    </subcellularLocation>
</comment>
<evidence type="ECO:0000259" key="7">
    <source>
        <dbReference type="Pfam" id="PF02656"/>
    </source>
</evidence>
<accession>A0A542XAT8</accession>
<keyword evidence="4 6" id="KW-1133">Transmembrane helix</keyword>
<feature type="transmembrane region" description="Helical" evidence="6">
    <location>
        <begin position="101"/>
        <end position="119"/>
    </location>
</feature>
<evidence type="ECO:0000256" key="2">
    <source>
        <dbReference type="ARBA" id="ARBA00022475"/>
    </source>
</evidence>
<feature type="transmembrane region" description="Helical" evidence="6">
    <location>
        <begin position="29"/>
        <end position="51"/>
    </location>
</feature>
<dbReference type="EMBL" id="VFOK01000001">
    <property type="protein sequence ID" value="TQL32951.1"/>
    <property type="molecule type" value="Genomic_DNA"/>
</dbReference>
<dbReference type="InterPro" id="IPR052053">
    <property type="entry name" value="IM_YidH-like"/>
</dbReference>
<evidence type="ECO:0000256" key="1">
    <source>
        <dbReference type="ARBA" id="ARBA00004651"/>
    </source>
</evidence>
<dbReference type="RefSeq" id="WP_142005032.1">
    <property type="nucleotide sequence ID" value="NZ_CAJTBP010000001.1"/>
</dbReference>
<reference evidence="8 9" key="1">
    <citation type="submission" date="2019-06" db="EMBL/GenBank/DDBJ databases">
        <title>Sequencing the genomes of 1000 actinobacteria strains.</title>
        <authorList>
            <person name="Klenk H.-P."/>
        </authorList>
    </citation>
    <scope>NUCLEOTIDE SEQUENCE [LARGE SCALE GENOMIC DNA]</scope>
    <source>
        <strain evidence="8 9">DSM 24617</strain>
    </source>
</reference>
<dbReference type="OrthoDB" id="582337at2"/>
<evidence type="ECO:0000256" key="5">
    <source>
        <dbReference type="ARBA" id="ARBA00023136"/>
    </source>
</evidence>
<evidence type="ECO:0000313" key="9">
    <source>
        <dbReference type="Proteomes" id="UP000318336"/>
    </source>
</evidence>
<evidence type="ECO:0000256" key="3">
    <source>
        <dbReference type="ARBA" id="ARBA00022692"/>
    </source>
</evidence>
<keyword evidence="9" id="KW-1185">Reference proteome</keyword>
<dbReference type="Proteomes" id="UP000318336">
    <property type="component" value="Unassembled WGS sequence"/>
</dbReference>
<dbReference type="PANTHER" id="PTHR34187">
    <property type="entry name" value="FGR18P"/>
    <property type="match status" value="1"/>
</dbReference>
<evidence type="ECO:0000313" key="8">
    <source>
        <dbReference type="EMBL" id="TQL32951.1"/>
    </source>
</evidence>
<evidence type="ECO:0000256" key="6">
    <source>
        <dbReference type="SAM" id="Phobius"/>
    </source>
</evidence>
<sequence length="120" mass="12851">MSRARVPKRIFEVGEEPDPRFSLANERTFLAWIRTSLALLAGGVAVEVVSLDIAGELQLVVAVLLVLAGIGAALRAWFGWSRAERAMRLGEPLPSTVFEPLLVGLVAGAGLLLLIGTFLE</sequence>